<dbReference type="Proteomes" id="UP001148838">
    <property type="component" value="Unassembled WGS sequence"/>
</dbReference>
<evidence type="ECO:0000313" key="3">
    <source>
        <dbReference type="Proteomes" id="UP001148838"/>
    </source>
</evidence>
<keyword evidence="3" id="KW-1185">Reference proteome</keyword>
<protein>
    <submittedName>
        <fullName evidence="2">Uncharacterized protein</fullName>
    </submittedName>
</protein>
<name>A0ABQ8SZ08_PERAM</name>
<feature type="region of interest" description="Disordered" evidence="1">
    <location>
        <begin position="15"/>
        <end position="38"/>
    </location>
</feature>
<dbReference type="PANTHER" id="PTHR47326">
    <property type="entry name" value="TRANSPOSABLE ELEMENT TC3 TRANSPOSASE-LIKE PROTEIN"/>
    <property type="match status" value="1"/>
</dbReference>
<evidence type="ECO:0000256" key="1">
    <source>
        <dbReference type="SAM" id="MobiDB-lite"/>
    </source>
</evidence>
<gene>
    <name evidence="2" type="ORF">ANN_15010</name>
</gene>
<dbReference type="InterPro" id="IPR036397">
    <property type="entry name" value="RNaseH_sf"/>
</dbReference>
<reference evidence="2 3" key="1">
    <citation type="journal article" date="2022" name="Allergy">
        <title>Genome assembly and annotation of Periplaneta americana reveal a comprehensive cockroach allergen profile.</title>
        <authorList>
            <person name="Wang L."/>
            <person name="Xiong Q."/>
            <person name="Saelim N."/>
            <person name="Wang L."/>
            <person name="Nong W."/>
            <person name="Wan A.T."/>
            <person name="Shi M."/>
            <person name="Liu X."/>
            <person name="Cao Q."/>
            <person name="Hui J.H.L."/>
            <person name="Sookrung N."/>
            <person name="Leung T.F."/>
            <person name="Tungtrongchitr A."/>
            <person name="Tsui S.K.W."/>
        </authorList>
    </citation>
    <scope>NUCLEOTIDE SEQUENCE [LARGE SCALE GENOMIC DNA]</scope>
    <source>
        <strain evidence="2">PWHHKU_190912</strain>
    </source>
</reference>
<comment type="caution">
    <text evidence="2">The sequence shown here is derived from an EMBL/GenBank/DDBJ whole genome shotgun (WGS) entry which is preliminary data.</text>
</comment>
<dbReference type="PANTHER" id="PTHR47326:SF1">
    <property type="entry name" value="HTH PSQ-TYPE DOMAIN-CONTAINING PROTEIN"/>
    <property type="match status" value="1"/>
</dbReference>
<evidence type="ECO:0000313" key="2">
    <source>
        <dbReference type="EMBL" id="KAJ4439054.1"/>
    </source>
</evidence>
<feature type="compositionally biased region" description="Basic and acidic residues" evidence="1">
    <location>
        <begin position="109"/>
        <end position="125"/>
    </location>
</feature>
<sequence>MKINSLSELRRLAGVKSRAMRNAPRDLQRAGRPQAAPQLRRQVQDLRTGRLPRHRKVIPLILRSPEPRSFKASGCTTGSVLSGEPNLSESSNTLGLPKKHLNNYPCGTGEEKTRRGSIHKSESPARRSANFPEALNIVPPRYHFRCRIPKAAAGLYRQAAMPTNHNPSPLFNNLRLNALLRRRLEIKVTSIMTRKYNIHQISNIRYESVYKCELKTNEYQLIFMEFVEQLDDVELSQGYFQQDDATCHTSNESMELIASFFDDRIISRNLWSSRSPDLKTPDFFLWG</sequence>
<feature type="region of interest" description="Disordered" evidence="1">
    <location>
        <begin position="72"/>
        <end position="127"/>
    </location>
</feature>
<dbReference type="EMBL" id="JAJSOF020000019">
    <property type="protein sequence ID" value="KAJ4439054.1"/>
    <property type="molecule type" value="Genomic_DNA"/>
</dbReference>
<feature type="compositionally biased region" description="Polar residues" evidence="1">
    <location>
        <begin position="74"/>
        <end position="94"/>
    </location>
</feature>
<proteinExistence type="predicted"/>
<dbReference type="Gene3D" id="3.30.420.10">
    <property type="entry name" value="Ribonuclease H-like superfamily/Ribonuclease H"/>
    <property type="match status" value="1"/>
</dbReference>
<organism evidence="2 3">
    <name type="scientific">Periplaneta americana</name>
    <name type="common">American cockroach</name>
    <name type="synonym">Blatta americana</name>
    <dbReference type="NCBI Taxonomy" id="6978"/>
    <lineage>
        <taxon>Eukaryota</taxon>
        <taxon>Metazoa</taxon>
        <taxon>Ecdysozoa</taxon>
        <taxon>Arthropoda</taxon>
        <taxon>Hexapoda</taxon>
        <taxon>Insecta</taxon>
        <taxon>Pterygota</taxon>
        <taxon>Neoptera</taxon>
        <taxon>Polyneoptera</taxon>
        <taxon>Dictyoptera</taxon>
        <taxon>Blattodea</taxon>
        <taxon>Blattoidea</taxon>
        <taxon>Blattidae</taxon>
        <taxon>Blattinae</taxon>
        <taxon>Periplaneta</taxon>
    </lineage>
</organism>
<accession>A0ABQ8SZ08</accession>